<dbReference type="Proteomes" id="UP001596043">
    <property type="component" value="Unassembled WGS sequence"/>
</dbReference>
<protein>
    <recommendedName>
        <fullName evidence="3">DUF5689 domain-containing protein</fullName>
    </recommendedName>
</protein>
<evidence type="ECO:0008006" key="3">
    <source>
        <dbReference type="Google" id="ProtNLM"/>
    </source>
</evidence>
<dbReference type="EMBL" id="JBHSFV010000022">
    <property type="protein sequence ID" value="MFC4636534.1"/>
    <property type="molecule type" value="Genomic_DNA"/>
</dbReference>
<evidence type="ECO:0000313" key="1">
    <source>
        <dbReference type="EMBL" id="MFC4636534.1"/>
    </source>
</evidence>
<accession>A0ABV9I2X6</accession>
<sequence length="473" mass="49843">MKKIISYCLLVTLFTACSTEKNTDSSSQIASFEIENYKGIFTTANGEDRGTLDVTLSEDGRSATADLTLASGEIVSVFTDQVAEIGNKKEISFISNEFSFTMTTGEEEEILEINTVIYRGVESSILASKNTERAPVNPITGTYVCEMCPAPLDNTSTQTFNLMFTTANGNSAISSQTTLSTTVFNGKAQQNSCTPNGSLTTCSIVSGDGMTTIGFIAGEGPVTWSGSHTFNNEPTGVNDCSGTSGTWSWDSPILGVVGGTFISDATCTTPLITLYSEDFQTFTGAGFAPIPATGQLDSDIVIANGFNSGTLTYGGTQASGDYARGTSTGGVNTGGIYAFDVDGAGNTTLGVQPTGVDFTPGTFDFRIENTTGITLNNFVINYDVYANNDQNRIDGLNFSYSTDNITYTPVPSLDFATPNASDALGFVAVNRSGSFSATVANAAFIYIRFEGIEIGGTGNHDEYSIDNILLQGN</sequence>
<comment type="caution">
    <text evidence="1">The sequence shown here is derived from an EMBL/GenBank/DDBJ whole genome shotgun (WGS) entry which is preliminary data.</text>
</comment>
<evidence type="ECO:0000313" key="2">
    <source>
        <dbReference type="Proteomes" id="UP001596043"/>
    </source>
</evidence>
<gene>
    <name evidence="1" type="ORF">ACFO3O_21700</name>
</gene>
<name>A0ABV9I2X6_9FLAO</name>
<proteinExistence type="predicted"/>
<dbReference type="PROSITE" id="PS51257">
    <property type="entry name" value="PROKAR_LIPOPROTEIN"/>
    <property type="match status" value="1"/>
</dbReference>
<organism evidence="1 2">
    <name type="scientific">Dokdonia ponticola</name>
    <dbReference type="NCBI Taxonomy" id="2041041"/>
    <lineage>
        <taxon>Bacteria</taxon>
        <taxon>Pseudomonadati</taxon>
        <taxon>Bacteroidota</taxon>
        <taxon>Flavobacteriia</taxon>
        <taxon>Flavobacteriales</taxon>
        <taxon>Flavobacteriaceae</taxon>
        <taxon>Dokdonia</taxon>
    </lineage>
</organism>
<keyword evidence="2" id="KW-1185">Reference proteome</keyword>
<dbReference type="RefSeq" id="WP_379982816.1">
    <property type="nucleotide sequence ID" value="NZ_JBHSFV010000022.1"/>
</dbReference>
<reference evidence="2" key="1">
    <citation type="journal article" date="2019" name="Int. J. Syst. Evol. Microbiol.">
        <title>The Global Catalogue of Microorganisms (GCM) 10K type strain sequencing project: providing services to taxonomists for standard genome sequencing and annotation.</title>
        <authorList>
            <consortium name="The Broad Institute Genomics Platform"/>
            <consortium name="The Broad Institute Genome Sequencing Center for Infectious Disease"/>
            <person name="Wu L."/>
            <person name="Ma J."/>
        </authorList>
    </citation>
    <scope>NUCLEOTIDE SEQUENCE [LARGE SCALE GENOMIC DNA]</scope>
    <source>
        <strain evidence="2">YJ-61-S</strain>
    </source>
</reference>